<keyword evidence="7" id="KW-1185">Reference proteome</keyword>
<dbReference type="PROSITE" id="PS50048">
    <property type="entry name" value="ZN2_CY6_FUNGAL_2"/>
    <property type="match status" value="1"/>
</dbReference>
<dbReference type="STRING" id="416450.A0A1V6Q2L7"/>
<evidence type="ECO:0000313" key="6">
    <source>
        <dbReference type="EMBL" id="OQD83510.1"/>
    </source>
</evidence>
<reference evidence="7" key="1">
    <citation type="journal article" date="2017" name="Nat. Microbiol.">
        <title>Global analysis of biosynthetic gene clusters reveals vast potential of secondary metabolite production in Penicillium species.</title>
        <authorList>
            <person name="Nielsen J.C."/>
            <person name="Grijseels S."/>
            <person name="Prigent S."/>
            <person name="Ji B."/>
            <person name="Dainat J."/>
            <person name="Nielsen K.F."/>
            <person name="Frisvad J.C."/>
            <person name="Workman M."/>
            <person name="Nielsen J."/>
        </authorList>
    </citation>
    <scope>NUCLEOTIDE SEQUENCE [LARGE SCALE GENOMIC DNA]</scope>
    <source>
        <strain evidence="7">IBT 31811</strain>
    </source>
</reference>
<evidence type="ECO:0000259" key="5">
    <source>
        <dbReference type="PROSITE" id="PS50048"/>
    </source>
</evidence>
<organism evidence="6 7">
    <name type="scientific">Penicillium antarcticum</name>
    <dbReference type="NCBI Taxonomy" id="416450"/>
    <lineage>
        <taxon>Eukaryota</taxon>
        <taxon>Fungi</taxon>
        <taxon>Dikarya</taxon>
        <taxon>Ascomycota</taxon>
        <taxon>Pezizomycotina</taxon>
        <taxon>Eurotiomycetes</taxon>
        <taxon>Eurotiomycetidae</taxon>
        <taxon>Eurotiales</taxon>
        <taxon>Aspergillaceae</taxon>
        <taxon>Penicillium</taxon>
    </lineage>
</organism>
<dbReference type="Pfam" id="PF00172">
    <property type="entry name" value="Zn_clus"/>
    <property type="match status" value="1"/>
</dbReference>
<dbReference type="Gene3D" id="4.10.240.10">
    <property type="entry name" value="Zn(2)-C6 fungal-type DNA-binding domain"/>
    <property type="match status" value="1"/>
</dbReference>
<dbReference type="InterPro" id="IPR001138">
    <property type="entry name" value="Zn2Cys6_DnaBD"/>
</dbReference>
<dbReference type="InterPro" id="IPR036864">
    <property type="entry name" value="Zn2-C6_fun-type_DNA-bd_sf"/>
</dbReference>
<accession>A0A1V6Q2L7</accession>
<sequence length="137" mass="14951">MSVLSAALISAEGVDVLRRHWKSCKDRVGSGQAIPKPDRGGKHKRACDSCARLRKACTGELPCSECIHRGRGCTYQRLHEEETTLPSISQVLLENPDTEGLALETNTFKAPGSWNLGPATLYPSSAEAFRRKTALTQ</sequence>
<comment type="caution">
    <text evidence="6">The sequence shown here is derived from an EMBL/GenBank/DDBJ whole genome shotgun (WGS) entry which is preliminary data.</text>
</comment>
<feature type="domain" description="Zn(2)-C6 fungal-type" evidence="5">
    <location>
        <begin position="46"/>
        <end position="75"/>
    </location>
</feature>
<keyword evidence="2" id="KW-0238">DNA-binding</keyword>
<dbReference type="Proteomes" id="UP000191672">
    <property type="component" value="Unassembled WGS sequence"/>
</dbReference>
<evidence type="ECO:0000256" key="1">
    <source>
        <dbReference type="ARBA" id="ARBA00023015"/>
    </source>
</evidence>
<gene>
    <name evidence="6" type="ORF">PENANT_c016G11624</name>
</gene>
<keyword evidence="3" id="KW-0804">Transcription</keyword>
<dbReference type="AlphaFoldDB" id="A0A1V6Q2L7"/>
<dbReference type="GO" id="GO:0000981">
    <property type="term" value="F:DNA-binding transcription factor activity, RNA polymerase II-specific"/>
    <property type="evidence" value="ECO:0007669"/>
    <property type="project" value="InterPro"/>
</dbReference>
<dbReference type="SUPFAM" id="SSF57701">
    <property type="entry name" value="Zn2/Cys6 DNA-binding domain"/>
    <property type="match status" value="1"/>
</dbReference>
<protein>
    <recommendedName>
        <fullName evidence="5">Zn(2)-C6 fungal-type domain-containing protein</fullName>
    </recommendedName>
</protein>
<evidence type="ECO:0000256" key="4">
    <source>
        <dbReference type="ARBA" id="ARBA00023242"/>
    </source>
</evidence>
<dbReference type="GO" id="GO:0003677">
    <property type="term" value="F:DNA binding"/>
    <property type="evidence" value="ECO:0007669"/>
    <property type="project" value="UniProtKB-KW"/>
</dbReference>
<dbReference type="EMBL" id="MDYN01000016">
    <property type="protein sequence ID" value="OQD83510.1"/>
    <property type="molecule type" value="Genomic_DNA"/>
</dbReference>
<keyword evidence="1" id="KW-0805">Transcription regulation</keyword>
<proteinExistence type="predicted"/>
<dbReference type="GO" id="GO:0008270">
    <property type="term" value="F:zinc ion binding"/>
    <property type="evidence" value="ECO:0007669"/>
    <property type="project" value="InterPro"/>
</dbReference>
<keyword evidence="4" id="KW-0539">Nucleus</keyword>
<evidence type="ECO:0000256" key="3">
    <source>
        <dbReference type="ARBA" id="ARBA00023163"/>
    </source>
</evidence>
<dbReference type="SMART" id="SM00066">
    <property type="entry name" value="GAL4"/>
    <property type="match status" value="1"/>
</dbReference>
<name>A0A1V6Q2L7_9EURO</name>
<evidence type="ECO:0000313" key="7">
    <source>
        <dbReference type="Proteomes" id="UP000191672"/>
    </source>
</evidence>
<evidence type="ECO:0000256" key="2">
    <source>
        <dbReference type="ARBA" id="ARBA00023125"/>
    </source>
</evidence>
<dbReference type="CDD" id="cd00067">
    <property type="entry name" value="GAL4"/>
    <property type="match status" value="1"/>
</dbReference>